<reference evidence="2 3" key="1">
    <citation type="submission" date="2019-04" db="EMBL/GenBank/DDBJ databases">
        <authorList>
            <person name="Li Y."/>
            <person name="Wang J."/>
        </authorList>
    </citation>
    <scope>NUCLEOTIDE SEQUENCE [LARGE SCALE GENOMIC DNA]</scope>
    <source>
        <strain evidence="2 3">DSM 14668</strain>
    </source>
</reference>
<evidence type="ECO:0000313" key="3">
    <source>
        <dbReference type="Proteomes" id="UP000309215"/>
    </source>
</evidence>
<evidence type="ECO:0008006" key="4">
    <source>
        <dbReference type="Google" id="ProtNLM"/>
    </source>
</evidence>
<organism evidence="2 3">
    <name type="scientific">Polyangium fumosum</name>
    <dbReference type="NCBI Taxonomy" id="889272"/>
    <lineage>
        <taxon>Bacteria</taxon>
        <taxon>Pseudomonadati</taxon>
        <taxon>Myxococcota</taxon>
        <taxon>Polyangia</taxon>
        <taxon>Polyangiales</taxon>
        <taxon>Polyangiaceae</taxon>
        <taxon>Polyangium</taxon>
    </lineage>
</organism>
<feature type="region of interest" description="Disordered" evidence="1">
    <location>
        <begin position="139"/>
        <end position="193"/>
    </location>
</feature>
<dbReference type="Proteomes" id="UP000309215">
    <property type="component" value="Unassembled WGS sequence"/>
</dbReference>
<proteinExistence type="predicted"/>
<dbReference type="OrthoDB" id="5522016at2"/>
<dbReference type="RefSeq" id="WP_136936048.1">
    <property type="nucleotide sequence ID" value="NZ_SSMQ01000113.1"/>
</dbReference>
<name>A0A4U1IK83_9BACT</name>
<dbReference type="EMBL" id="SSMQ01000113">
    <property type="protein sequence ID" value="TKC94115.1"/>
    <property type="molecule type" value="Genomic_DNA"/>
</dbReference>
<comment type="caution">
    <text evidence="2">The sequence shown here is derived from an EMBL/GenBank/DDBJ whole genome shotgun (WGS) entry which is preliminary data.</text>
</comment>
<protein>
    <recommendedName>
        <fullName evidence="4">STAS/SEC14 domain-containing protein</fullName>
    </recommendedName>
</protein>
<keyword evidence="3" id="KW-1185">Reference proteome</keyword>
<evidence type="ECO:0000256" key="1">
    <source>
        <dbReference type="SAM" id="MobiDB-lite"/>
    </source>
</evidence>
<sequence>MLPTMYSIESHVGRLIEVRFWSPVGEGEAIGWRRDHDAMLQSVLGSYIIFVDLSDANVFPPDMVEAYVATMRNEPRLLRAALVLSASPTLSLQMQRILRDAFHPQRRAFREVREAENFLGDIVTLPERARLREVIERREQGGPISAQPVSAGVPQSTGTPASLRGPVSGRTPTPATVRIPVTPRSPSGGHGDG</sequence>
<evidence type="ECO:0000313" key="2">
    <source>
        <dbReference type="EMBL" id="TKC94115.1"/>
    </source>
</evidence>
<accession>A0A4U1IK83</accession>
<gene>
    <name evidence="2" type="ORF">E8A74_48705</name>
</gene>
<dbReference type="AlphaFoldDB" id="A0A4U1IK83"/>